<keyword evidence="3" id="KW-1185">Reference proteome</keyword>
<evidence type="ECO:0000313" key="1">
    <source>
        <dbReference type="EMBL" id="CAI3647490.1"/>
    </source>
</evidence>
<gene>
    <name evidence="1" type="ORF">CNEO2_510008</name>
    <name evidence="2" type="ORF">CQ394_10345</name>
</gene>
<dbReference type="EMBL" id="PDCJ01000001">
    <property type="protein sequence ID" value="PEG32071.1"/>
    <property type="molecule type" value="Genomic_DNA"/>
</dbReference>
<dbReference type="Proteomes" id="UP000220840">
    <property type="component" value="Unassembled WGS sequence"/>
</dbReference>
<protein>
    <submittedName>
        <fullName evidence="2">Uncharacterized protein</fullName>
    </submittedName>
</protein>
<reference evidence="2 3" key="1">
    <citation type="submission" date="2017-10" db="EMBL/GenBank/DDBJ databases">
        <title>Effective Description of Clostridium neonatale sp. nov. linked to necrotizing enterocolitis in neonates and a clarification of species assignable to the genus Clostridium (Prazmowski 1880) emend. Lawson and Rainey 2016.</title>
        <authorList>
            <person name="Bernard K."/>
            <person name="Burdz T."/>
            <person name="Wiebe D."/>
            <person name="Balcewich B."/>
            <person name="Alfa M."/>
            <person name="Bernier A.-M."/>
        </authorList>
    </citation>
    <scope>NUCLEOTIDE SEQUENCE [LARGE SCALE GENOMIC DNA]</scope>
    <source>
        <strain evidence="2 3">LCDC99A005</strain>
    </source>
</reference>
<dbReference type="AlphaFoldDB" id="A0A2A7ML56"/>
<sequence>MARYKLHVEETVSRLNFIEIETDLTDREVDLLLSKIEKGEVISAANLKAKLEVQGVKIRSMALCNKPYYMNAETLEIEEVEESKIRGIVFSIKPSELSEATIISALEKLNGGGY</sequence>
<comment type="caution">
    <text evidence="2">The sequence shown here is derived from an EMBL/GenBank/DDBJ whole genome shotgun (WGS) entry which is preliminary data.</text>
</comment>
<organism evidence="2 3">
    <name type="scientific">Clostridium neonatale</name>
    <dbReference type="NCBI Taxonomy" id="137838"/>
    <lineage>
        <taxon>Bacteria</taxon>
        <taxon>Bacillati</taxon>
        <taxon>Bacillota</taxon>
        <taxon>Clostridia</taxon>
        <taxon>Eubacteriales</taxon>
        <taxon>Clostridiaceae</taxon>
        <taxon>Clostridium</taxon>
    </lineage>
</organism>
<dbReference type="Proteomes" id="UP001189143">
    <property type="component" value="Unassembled WGS sequence"/>
</dbReference>
<evidence type="ECO:0000313" key="2">
    <source>
        <dbReference type="EMBL" id="PEG32071.1"/>
    </source>
</evidence>
<dbReference type="STRING" id="137838.GCA_001458595_03552"/>
<reference evidence="1" key="2">
    <citation type="submission" date="2022-10" db="EMBL/GenBank/DDBJ databases">
        <authorList>
            <person name="Aires J."/>
            <person name="Mesa V."/>
        </authorList>
    </citation>
    <scope>NUCLEOTIDE SEQUENCE</scope>
    <source>
        <strain evidence="1">Clostridium neonatale JD116</strain>
    </source>
</reference>
<proteinExistence type="predicted"/>
<dbReference type="RefSeq" id="WP_058296218.1">
    <property type="nucleotide sequence ID" value="NZ_CAMRXC010000035.1"/>
</dbReference>
<evidence type="ECO:0000313" key="3">
    <source>
        <dbReference type="Proteomes" id="UP000220840"/>
    </source>
</evidence>
<accession>A0A2A7ML56</accession>
<dbReference type="EMBL" id="CAMTCP010000250">
    <property type="protein sequence ID" value="CAI3647490.1"/>
    <property type="molecule type" value="Genomic_DNA"/>
</dbReference>
<dbReference type="OrthoDB" id="415726at186801"/>
<name>A0A2A7ML56_9CLOT</name>